<evidence type="ECO:0000313" key="1">
    <source>
        <dbReference type="EMBL" id="CAF4288757.1"/>
    </source>
</evidence>
<protein>
    <submittedName>
        <fullName evidence="1">Uncharacterized protein</fullName>
    </submittedName>
</protein>
<feature type="non-terminal residue" evidence="1">
    <location>
        <position position="1"/>
    </location>
</feature>
<accession>A0A820H3V5</accession>
<organism evidence="1 2">
    <name type="scientific">Rotaria sordida</name>
    <dbReference type="NCBI Taxonomy" id="392033"/>
    <lineage>
        <taxon>Eukaryota</taxon>
        <taxon>Metazoa</taxon>
        <taxon>Spiralia</taxon>
        <taxon>Gnathifera</taxon>
        <taxon>Rotifera</taxon>
        <taxon>Eurotatoria</taxon>
        <taxon>Bdelloidea</taxon>
        <taxon>Philodinida</taxon>
        <taxon>Philodinidae</taxon>
        <taxon>Rotaria</taxon>
    </lineage>
</organism>
<proteinExistence type="predicted"/>
<dbReference type="Proteomes" id="UP000663874">
    <property type="component" value="Unassembled WGS sequence"/>
</dbReference>
<dbReference type="EMBL" id="CAJOBE010030290">
    <property type="protein sequence ID" value="CAF4288757.1"/>
    <property type="molecule type" value="Genomic_DNA"/>
</dbReference>
<reference evidence="1" key="1">
    <citation type="submission" date="2021-02" db="EMBL/GenBank/DDBJ databases">
        <authorList>
            <person name="Nowell W R."/>
        </authorList>
    </citation>
    <scope>NUCLEOTIDE SEQUENCE</scope>
</reference>
<dbReference type="AlphaFoldDB" id="A0A820H3V5"/>
<comment type="caution">
    <text evidence="1">The sequence shown here is derived from an EMBL/GenBank/DDBJ whole genome shotgun (WGS) entry which is preliminary data.</text>
</comment>
<gene>
    <name evidence="1" type="ORF">FNK824_LOCUS40186</name>
</gene>
<sequence length="285" mass="32193">YLSIFQSEYDDTIQNTNCSIAQEGFQMSSYALPTTAYINSTTWNDTCTIVAQCMNTSAISDSNLQYYSLLQDSETGSILALNFMCSDPECQRCQYRQNFCKENNPTEKCLLGKYFYRFNQTLFSFKIALWDETTIKTCTINTKPTTTIIPQLDFQLVKAKTTFLLTYTNAEQCTWNVTNNVPNYLSKIINLGSNLIAEANIHCSTCNSNLSSSITCSVSTTEKTSYKNCYTLSAFCVDNCTRCNFDIDLVCLNFCIFTNLTIPMTSNSLLSIEDIWNSKCCLNTS</sequence>
<name>A0A820H3V5_9BILA</name>
<feature type="non-terminal residue" evidence="1">
    <location>
        <position position="285"/>
    </location>
</feature>
<evidence type="ECO:0000313" key="2">
    <source>
        <dbReference type="Proteomes" id="UP000663874"/>
    </source>
</evidence>